<dbReference type="EMBL" id="VYUA01000028">
    <property type="protein sequence ID" value="KAB2589644.1"/>
    <property type="molecule type" value="Genomic_DNA"/>
</dbReference>
<evidence type="ECO:0000313" key="3">
    <source>
        <dbReference type="Proteomes" id="UP000326907"/>
    </source>
</evidence>
<keyword evidence="3" id="KW-1185">Reference proteome</keyword>
<dbReference type="Gene3D" id="3.30.1330.230">
    <property type="match status" value="1"/>
</dbReference>
<dbReference type="NCBIfam" id="TIGR03604">
    <property type="entry name" value="TOMM_cyclo_SagD"/>
    <property type="match status" value="1"/>
</dbReference>
<dbReference type="AlphaFoldDB" id="A0A5N5EUN1"/>
<dbReference type="PANTHER" id="PTHR37809:SF1">
    <property type="entry name" value="RIBOSOMAL PROTEIN S12 METHYLTHIOTRANSFERASE ACCESSORY FACTOR YCAO"/>
    <property type="match status" value="1"/>
</dbReference>
<gene>
    <name evidence="2" type="ORF">F5983_25955</name>
</gene>
<evidence type="ECO:0000313" key="2">
    <source>
        <dbReference type="EMBL" id="KAB2589644.1"/>
    </source>
</evidence>
<feature type="domain" description="YcaO" evidence="1">
    <location>
        <begin position="243"/>
        <end position="638"/>
    </location>
</feature>
<dbReference type="Gene3D" id="3.30.160.660">
    <property type="match status" value="1"/>
</dbReference>
<dbReference type="InterPro" id="IPR022291">
    <property type="entry name" value="Bacteriocin_synth_cyclodeHase"/>
</dbReference>
<dbReference type="InterPro" id="IPR003776">
    <property type="entry name" value="YcaO-like_dom"/>
</dbReference>
<dbReference type="RefSeq" id="WP_151512455.1">
    <property type="nucleotide sequence ID" value="NZ_VYUA01000028.1"/>
</dbReference>
<dbReference type="NCBIfam" id="TIGR03882">
    <property type="entry name" value="cyclo_dehyd_2"/>
    <property type="match status" value="1"/>
</dbReference>
<comment type="caution">
    <text evidence="2">The sequence shown here is derived from an EMBL/GenBank/DDBJ whole genome shotgun (WGS) entry which is preliminary data.</text>
</comment>
<name>A0A5N5EUN1_9ACTN</name>
<dbReference type="Gene3D" id="3.30.40.250">
    <property type="match status" value="1"/>
</dbReference>
<dbReference type="PROSITE" id="PS51664">
    <property type="entry name" value="YCAO"/>
    <property type="match status" value="1"/>
</dbReference>
<reference evidence="2 3" key="1">
    <citation type="submission" date="2019-09" db="EMBL/GenBank/DDBJ databases">
        <authorList>
            <person name="Liu P."/>
        </authorList>
    </citation>
    <scope>NUCLEOTIDE SEQUENCE [LARGE SCALE GENOMIC DNA]</scope>
    <source>
        <strain evidence="2 3">TRM68085</strain>
    </source>
</reference>
<protein>
    <submittedName>
        <fullName evidence="2">TOMM leader peptide-binding protein</fullName>
    </submittedName>
</protein>
<accession>A0A5N5EUN1</accession>
<proteinExistence type="predicted"/>
<dbReference type="Gene3D" id="3.40.50.720">
    <property type="entry name" value="NAD(P)-binding Rossmann-like Domain"/>
    <property type="match status" value="1"/>
</dbReference>
<evidence type="ECO:0000259" key="1">
    <source>
        <dbReference type="PROSITE" id="PS51664"/>
    </source>
</evidence>
<dbReference type="InterPro" id="IPR027624">
    <property type="entry name" value="TOMM_cyclo_SagD"/>
</dbReference>
<sequence length="638" mass="68713">MTAADPLRQALAEEIPAATVLDTAAALRLTGGTAVVVLDAWTLGAAEELSRHALAHPVTLVPVRGDGALTVVGPVLRPGARGCLACAEYRRLATIGGRVPWHSPGLRLEGRPSPAFTDAVGVLAASLQDGEGAVVHVVHNGRGTWSTHRFEPVGGCAVCLPLPPDGAEVAEAAFGPAARRAPRPPGDPVSLREPNSLTDVAGLREVLFDERFGPVHQILRTEESVHSLTSAYVTYGRHMRDGGYGRSIDFESSERVALFEGAERLASMSPTGHRTVLRAPYAELGPERAVDPVRLGLPDPAHHGHRASATVPYTPDLELDWVHGWSLTRDRTTAVPEHVAYWDPSPGRPRVVYESSSGCGLGNSPAEAALYGLFEVAERDAFLMAWYARTSLRRVAVPAEDAEVAHLVDRAALAGYRVALFDATNDFQVPSVIAVALRRGEPATAPQAFVAAGSHHHPRTAIRSALAEVVTNVVNAVHRHRAEPEMFDRRRLLPMLDHPELVTTLADHVAVNALPEARPRLDFLDPDGPETDWRDIWPAASAAHPVPEVTALLEQTVNRLAGLGLEVVAVPLSESVVRDRLGLHTAKVVVPGSLPMTFGHVNRRTLGLDRLLDVPFRLGRVERRALHDELALHPHPFP</sequence>
<dbReference type="Proteomes" id="UP000326907">
    <property type="component" value="Unassembled WGS sequence"/>
</dbReference>
<dbReference type="PANTHER" id="PTHR37809">
    <property type="entry name" value="RIBOSOMAL PROTEIN S12 METHYLTHIOTRANSFERASE ACCESSORY FACTOR YCAO"/>
    <property type="match status" value="1"/>
</dbReference>
<dbReference type="Pfam" id="PF02624">
    <property type="entry name" value="YcaO"/>
    <property type="match status" value="1"/>
</dbReference>
<organism evidence="2 3">
    <name type="scientific">Streptomyces arboris</name>
    <dbReference type="NCBI Taxonomy" id="2600619"/>
    <lineage>
        <taxon>Bacteria</taxon>
        <taxon>Bacillati</taxon>
        <taxon>Actinomycetota</taxon>
        <taxon>Actinomycetes</taxon>
        <taxon>Kitasatosporales</taxon>
        <taxon>Streptomycetaceae</taxon>
        <taxon>Streptomyces</taxon>
    </lineage>
</organism>